<comment type="caution">
    <text evidence="3">The sequence shown here is derived from an EMBL/GenBank/DDBJ whole genome shotgun (WGS) entry which is preliminary data.</text>
</comment>
<gene>
    <name evidence="3" type="ORF">CBM2586_B10194</name>
</gene>
<dbReference type="AlphaFoldDB" id="A0A976A6Z1"/>
<dbReference type="Pfam" id="PF23899">
    <property type="entry name" value="SU10_portal"/>
    <property type="match status" value="1"/>
</dbReference>
<reference evidence="3 4" key="1">
    <citation type="submission" date="2018-01" db="EMBL/GenBank/DDBJ databases">
        <authorList>
            <person name="Clerissi C."/>
        </authorList>
    </citation>
    <scope>NUCLEOTIDE SEQUENCE [LARGE SCALE GENOMIC DNA]</scope>
    <source>
        <strain evidence="3">Cupriavidus taiwanensis LMG 19430</strain>
    </source>
</reference>
<dbReference type="EMBL" id="OFSN01000015">
    <property type="protein sequence ID" value="SOY65599.1"/>
    <property type="molecule type" value="Genomic_DNA"/>
</dbReference>
<feature type="compositionally biased region" description="Low complexity" evidence="2">
    <location>
        <begin position="662"/>
        <end position="677"/>
    </location>
</feature>
<dbReference type="Proteomes" id="UP000257016">
    <property type="component" value="Unassembled WGS sequence"/>
</dbReference>
<evidence type="ECO:0000256" key="2">
    <source>
        <dbReference type="SAM" id="MobiDB-lite"/>
    </source>
</evidence>
<proteinExistence type="predicted"/>
<keyword evidence="1" id="KW-0175">Coiled coil</keyword>
<accession>A0A976A6Z1</accession>
<protein>
    <recommendedName>
        <fullName evidence="5">Portal protein</fullName>
    </recommendedName>
</protein>
<sequence length="694" mass="77008">MDTSTVSTAAYSDPLAIWLAGRLKDWEQSRQPQEVKLLECYQDVMRIARENDTAGTGASKARKAKSLFIGSTRNKVRSARAKINDALFGNGQMPIDTEPTNEALAPYADALETIIVDQLERGGFKDTIRSGVNMLAMYGTGFLFGPFVKQDQHIETSVDTSSGFPQLMEKVRPFDLPYFEIGNTLDVYPDPDAKDAQDGAGLFWVSHLSPHTVAAWAKDPSYENIADALKCTTTQRDETGSDQAESIRGNISYWAKGGRIKVARYFGKVPKRHLSAQEGEQADPNQLDEYVDAVVIMAGGVVVKKSESPYKKRPTYRAVYEAVECEMWGVGVAENNAPHQKTVNAAFRLFMDGKGMALLGTKSVDRSKFMPTEDFVKYPGKVYQFRPGLSPDERNSAIIEHVEPDITKGWLDVIKVSEDFSDNDTGITKYTQGNDAQNLNKTATGISMIMNASSLPIKEVLQHIDSQWIECAIEALIDWDLKYLDVETVRMLHGEKIAAAWDQIKKFGKTSFMNWKATGAQTFVQKEVLTQKLQNFMGLAMSNPVMAQLVDPRELLSQVWDAMEIGKESPIRQEDGDPKAQATQMQQHIQQLEAQLKALGDEYNKMDADREGEAEQRLIDRYKAETERLKLLLPSFGPETIKVVAEQFGVQVLDSPDIYTSAEPGEPPGQLEQPAEPTEAPPSAGFPASEGMNG</sequence>
<name>A0A976A6Z1_9BURK</name>
<evidence type="ECO:0008006" key="5">
    <source>
        <dbReference type="Google" id="ProtNLM"/>
    </source>
</evidence>
<dbReference type="InterPro" id="IPR056909">
    <property type="entry name" value="SU10_portal"/>
</dbReference>
<evidence type="ECO:0000313" key="3">
    <source>
        <dbReference type="EMBL" id="SOY65599.1"/>
    </source>
</evidence>
<organism evidence="3 4">
    <name type="scientific">Cupriavidus taiwanensis</name>
    <dbReference type="NCBI Taxonomy" id="164546"/>
    <lineage>
        <taxon>Bacteria</taxon>
        <taxon>Pseudomonadati</taxon>
        <taxon>Pseudomonadota</taxon>
        <taxon>Betaproteobacteria</taxon>
        <taxon>Burkholderiales</taxon>
        <taxon>Burkholderiaceae</taxon>
        <taxon>Cupriavidus</taxon>
    </lineage>
</organism>
<feature type="region of interest" description="Disordered" evidence="2">
    <location>
        <begin position="655"/>
        <end position="694"/>
    </location>
</feature>
<feature type="coiled-coil region" evidence="1">
    <location>
        <begin position="582"/>
        <end position="609"/>
    </location>
</feature>
<evidence type="ECO:0000313" key="4">
    <source>
        <dbReference type="Proteomes" id="UP000257016"/>
    </source>
</evidence>
<evidence type="ECO:0000256" key="1">
    <source>
        <dbReference type="SAM" id="Coils"/>
    </source>
</evidence>